<evidence type="ECO:0000256" key="1">
    <source>
        <dbReference type="SAM" id="MobiDB-lite"/>
    </source>
</evidence>
<protein>
    <submittedName>
        <fullName evidence="4">AMP-binding protein</fullName>
    </submittedName>
</protein>
<feature type="domain" description="AMP-binding enzyme C-terminal" evidence="3">
    <location>
        <begin position="467"/>
        <end position="542"/>
    </location>
</feature>
<dbReference type="SUPFAM" id="SSF56801">
    <property type="entry name" value="Acetyl-CoA synthetase-like"/>
    <property type="match status" value="1"/>
</dbReference>
<sequence length="590" mass="64310">MNLTDQLRESYAPGVPYTVDVPDKRIHDLLFDSASRYPRRVALDFLSRQTSYRELVAEVRQAATVLHQAGVRPGDRVALVMPNCPQHVVAIFATSLLGAIVVEHNPLAPEKELEEEFSRHGAKIVIAWENSVESLSFLPAHTTIFGVNLAQALPSLSRALIHLPIPSVRQKKRMLGAKTPGRVRNWDKLVRGAGEWEGSSPGTSTDTALLIHTGGTTGVPKAVMLSHRNLVANAAQDAAWVPTLHEGFEVFTAVLPFFHAFGFGVSLLAGIRLGATIAVFPKFDPAQILLSQRRLPATFFVGVPPIYDRLLTAAEELDVDLSSIRFAIAGAMPMDPELAARWEAATGGYMIEGYGMSEAAPIILGSPVSHLRRPSTLGLPFPSTEIRIVDPEDISRDIPDGEVGELLVRGPQVFQGYWNNPEETELVLVDGWLRTGDLVRLVDDFVVMADRRKELIISGGFNIYPSQVEEAVRSMPGVEDVAVVGMPGGSSGEEVVAALVLEAGSSLTLADVRDWAEKSLAHYALPRHIVIVKELPRSQIGKVLRKKVREQLTSLGTAAREGFEAAAKEFVDRLSPTDKDTENDESPHPN</sequence>
<feature type="region of interest" description="Disordered" evidence="1">
    <location>
        <begin position="569"/>
        <end position="590"/>
    </location>
</feature>
<dbReference type="InterPro" id="IPR042099">
    <property type="entry name" value="ANL_N_sf"/>
</dbReference>
<proteinExistence type="predicted"/>
<dbReference type="InterPro" id="IPR020845">
    <property type="entry name" value="AMP-binding_CS"/>
</dbReference>
<reference evidence="4 5" key="1">
    <citation type="submission" date="2019-08" db="EMBL/GenBank/DDBJ databases">
        <title>In-depth cultivation of the pig gut microbiome towards novel bacterial diversity and tailored functional studies.</title>
        <authorList>
            <person name="Wylensek D."/>
            <person name="Hitch T.C.A."/>
            <person name="Clavel T."/>
        </authorList>
    </citation>
    <scope>NUCLEOTIDE SEQUENCE [LARGE SCALE GENOMIC DNA]</scope>
    <source>
        <strain evidence="4 5">WB03_NA08</strain>
    </source>
</reference>
<dbReference type="EMBL" id="VULO01000002">
    <property type="protein sequence ID" value="MSS83604.1"/>
    <property type="molecule type" value="Genomic_DNA"/>
</dbReference>
<comment type="caution">
    <text evidence="4">The sequence shown here is derived from an EMBL/GenBank/DDBJ whole genome shotgun (WGS) entry which is preliminary data.</text>
</comment>
<evidence type="ECO:0000313" key="4">
    <source>
        <dbReference type="EMBL" id="MSS83604.1"/>
    </source>
</evidence>
<gene>
    <name evidence="4" type="ORF">FYJ24_02255</name>
</gene>
<dbReference type="Gene3D" id="3.40.50.12780">
    <property type="entry name" value="N-terminal domain of ligase-like"/>
    <property type="match status" value="1"/>
</dbReference>
<dbReference type="AlphaFoldDB" id="A0A6N7VPF3"/>
<dbReference type="GO" id="GO:0016878">
    <property type="term" value="F:acid-thiol ligase activity"/>
    <property type="evidence" value="ECO:0007669"/>
    <property type="project" value="UniProtKB-ARBA"/>
</dbReference>
<dbReference type="InterPro" id="IPR050237">
    <property type="entry name" value="ATP-dep_AMP-bd_enzyme"/>
</dbReference>
<dbReference type="Pfam" id="PF13193">
    <property type="entry name" value="AMP-binding_C"/>
    <property type="match status" value="1"/>
</dbReference>
<dbReference type="PANTHER" id="PTHR43767">
    <property type="entry name" value="LONG-CHAIN-FATTY-ACID--COA LIGASE"/>
    <property type="match status" value="1"/>
</dbReference>
<dbReference type="InterPro" id="IPR045851">
    <property type="entry name" value="AMP-bd_C_sf"/>
</dbReference>
<evidence type="ECO:0000259" key="2">
    <source>
        <dbReference type="Pfam" id="PF00501"/>
    </source>
</evidence>
<dbReference type="InterPro" id="IPR025110">
    <property type="entry name" value="AMP-bd_C"/>
</dbReference>
<evidence type="ECO:0000313" key="5">
    <source>
        <dbReference type="Proteomes" id="UP000470875"/>
    </source>
</evidence>
<dbReference type="Pfam" id="PF00501">
    <property type="entry name" value="AMP-binding"/>
    <property type="match status" value="1"/>
</dbReference>
<dbReference type="Proteomes" id="UP000470875">
    <property type="component" value="Unassembled WGS sequence"/>
</dbReference>
<dbReference type="PROSITE" id="PS00455">
    <property type="entry name" value="AMP_BINDING"/>
    <property type="match status" value="1"/>
</dbReference>
<dbReference type="RefSeq" id="WP_318656465.1">
    <property type="nucleotide sequence ID" value="NZ_VULO01000002.1"/>
</dbReference>
<dbReference type="CDD" id="cd05936">
    <property type="entry name" value="FC-FACS_FadD_like"/>
    <property type="match status" value="1"/>
</dbReference>
<feature type="domain" description="AMP-dependent synthetase/ligase" evidence="2">
    <location>
        <begin position="31"/>
        <end position="418"/>
    </location>
</feature>
<dbReference type="InterPro" id="IPR000873">
    <property type="entry name" value="AMP-dep_synth/lig_dom"/>
</dbReference>
<keyword evidence="5" id="KW-1185">Reference proteome</keyword>
<name>A0A6N7VPF3_9ACTO</name>
<dbReference type="Gene3D" id="3.30.300.30">
    <property type="match status" value="1"/>
</dbReference>
<evidence type="ECO:0000259" key="3">
    <source>
        <dbReference type="Pfam" id="PF13193"/>
    </source>
</evidence>
<dbReference type="PANTHER" id="PTHR43767:SF1">
    <property type="entry name" value="NONRIBOSOMAL PEPTIDE SYNTHASE PES1 (EUROFUNG)-RELATED"/>
    <property type="match status" value="1"/>
</dbReference>
<accession>A0A6N7VPF3</accession>
<organism evidence="4 5">
    <name type="scientific">Scrofimicrobium canadense</name>
    <dbReference type="NCBI Taxonomy" id="2652290"/>
    <lineage>
        <taxon>Bacteria</taxon>
        <taxon>Bacillati</taxon>
        <taxon>Actinomycetota</taxon>
        <taxon>Actinomycetes</taxon>
        <taxon>Actinomycetales</taxon>
        <taxon>Actinomycetaceae</taxon>
        <taxon>Scrofimicrobium</taxon>
    </lineage>
</organism>